<keyword evidence="1" id="KW-0812">Transmembrane</keyword>
<proteinExistence type="predicted"/>
<dbReference type="AlphaFoldDB" id="A0A7S3BWA6"/>
<reference evidence="2" key="1">
    <citation type="submission" date="2021-01" db="EMBL/GenBank/DDBJ databases">
        <authorList>
            <person name="Corre E."/>
            <person name="Pelletier E."/>
            <person name="Niang G."/>
            <person name="Scheremetjew M."/>
            <person name="Finn R."/>
            <person name="Kale V."/>
            <person name="Holt S."/>
            <person name="Cochrane G."/>
            <person name="Meng A."/>
            <person name="Brown T."/>
            <person name="Cohen L."/>
        </authorList>
    </citation>
    <scope>NUCLEOTIDE SEQUENCE</scope>
    <source>
        <strain evidence="2">RCC927</strain>
    </source>
</reference>
<evidence type="ECO:0000313" key="2">
    <source>
        <dbReference type="EMBL" id="CAE0146990.1"/>
    </source>
</evidence>
<keyword evidence="1" id="KW-0472">Membrane</keyword>
<evidence type="ECO:0008006" key="3">
    <source>
        <dbReference type="Google" id="ProtNLM"/>
    </source>
</evidence>
<keyword evidence="1" id="KW-1133">Transmembrane helix</keyword>
<name>A0A7S3BWA6_9VIRI</name>
<dbReference type="EMBL" id="HBHY01017203">
    <property type="protein sequence ID" value="CAE0146990.1"/>
    <property type="molecule type" value="Transcribed_RNA"/>
</dbReference>
<feature type="transmembrane region" description="Helical" evidence="1">
    <location>
        <begin position="67"/>
        <end position="91"/>
    </location>
</feature>
<sequence>MEETTASAMPREVYGFAGFVGSAAAFALWAAFAYWPLLELLAGGSGGDVGGAVGEAGAADPLRTARYWALAPLAWAPVAVCFGAFVAYGALSQLACASVAGSSLAAADAHFRAPPECRPSPVLAEGDEKEAPTDVPAAADLPLHVANAFLYDGEGGEAEEESLWTLTTPAACCNDL</sequence>
<feature type="transmembrane region" description="Helical" evidence="1">
    <location>
        <begin position="12"/>
        <end position="35"/>
    </location>
</feature>
<gene>
    <name evidence="2" type="ORF">PSIN1315_LOCUS11123</name>
</gene>
<evidence type="ECO:0000256" key="1">
    <source>
        <dbReference type="SAM" id="Phobius"/>
    </source>
</evidence>
<organism evidence="2">
    <name type="scientific">Prasinoderma singulare</name>
    <dbReference type="NCBI Taxonomy" id="676789"/>
    <lineage>
        <taxon>Eukaryota</taxon>
        <taxon>Viridiplantae</taxon>
        <taxon>Prasinodermophyta</taxon>
        <taxon>Prasinodermophyceae</taxon>
        <taxon>Prasinodermales</taxon>
        <taxon>Prasinodermaceae</taxon>
        <taxon>Prasinoderma</taxon>
    </lineage>
</organism>
<accession>A0A7S3BWA6</accession>
<protein>
    <recommendedName>
        <fullName evidence="3">PIG-P domain-containing protein</fullName>
    </recommendedName>
</protein>